<comment type="caution">
    <text evidence="1">The sequence shown here is derived from an EMBL/GenBank/DDBJ whole genome shotgun (WGS) entry which is preliminary data.</text>
</comment>
<protein>
    <submittedName>
        <fullName evidence="1">Coenzyme PQQ synthesis protein D (PqqD)</fullName>
    </submittedName>
</protein>
<dbReference type="OrthoDB" id="8686088at2"/>
<dbReference type="Gene3D" id="1.10.10.1150">
    <property type="entry name" value="Coenzyme PQQ synthesis protein D (PqqD)"/>
    <property type="match status" value="1"/>
</dbReference>
<name>A0A3N1M9P4_9PROT</name>
<proteinExistence type="predicted"/>
<dbReference type="RefSeq" id="WP_123689281.1">
    <property type="nucleotide sequence ID" value="NZ_AP019700.1"/>
</dbReference>
<keyword evidence="2" id="KW-1185">Reference proteome</keyword>
<dbReference type="Pfam" id="PF05402">
    <property type="entry name" value="PqqD"/>
    <property type="match status" value="1"/>
</dbReference>
<reference evidence="1 2" key="1">
    <citation type="submission" date="2018-11" db="EMBL/GenBank/DDBJ databases">
        <title>Genomic Encyclopedia of Type Strains, Phase IV (KMG-IV): sequencing the most valuable type-strain genomes for metagenomic binning, comparative biology and taxonomic classification.</title>
        <authorList>
            <person name="Goeker M."/>
        </authorList>
    </citation>
    <scope>NUCLEOTIDE SEQUENCE [LARGE SCALE GENOMIC DNA]</scope>
    <source>
        <strain evidence="1 2">DSM 5900</strain>
    </source>
</reference>
<evidence type="ECO:0000313" key="2">
    <source>
        <dbReference type="Proteomes" id="UP000278222"/>
    </source>
</evidence>
<evidence type="ECO:0000313" key="1">
    <source>
        <dbReference type="EMBL" id="ROP99948.1"/>
    </source>
</evidence>
<dbReference type="EMBL" id="RJKX01000013">
    <property type="protein sequence ID" value="ROP99948.1"/>
    <property type="molecule type" value="Genomic_DNA"/>
</dbReference>
<sequence>MTAEPPCYLHINRNLIAHDVIDGEVVLVNTVSGFYFSLRGTGAAMWAGIEGGRSIAQVTQWTQEQYGLAPAEAAAAVAGLVEALVADDLLLRSDQPPAITADRSALLPAAGTPFTPPVVERFTEMQDLLTLDPIHEVDDLGWPHPAAKTT</sequence>
<gene>
    <name evidence="1" type="ORF">EDC65_1743</name>
</gene>
<accession>A0A3N1M9P4</accession>
<organism evidence="1 2">
    <name type="scientific">Stella humosa</name>
    <dbReference type="NCBI Taxonomy" id="94"/>
    <lineage>
        <taxon>Bacteria</taxon>
        <taxon>Pseudomonadati</taxon>
        <taxon>Pseudomonadota</taxon>
        <taxon>Alphaproteobacteria</taxon>
        <taxon>Rhodospirillales</taxon>
        <taxon>Stellaceae</taxon>
        <taxon>Stella</taxon>
    </lineage>
</organism>
<dbReference type="InterPro" id="IPR008792">
    <property type="entry name" value="PQQD"/>
</dbReference>
<dbReference type="Proteomes" id="UP000278222">
    <property type="component" value="Unassembled WGS sequence"/>
</dbReference>
<dbReference type="AlphaFoldDB" id="A0A3N1M9P4"/>
<dbReference type="InterPro" id="IPR041881">
    <property type="entry name" value="PqqD_sf"/>
</dbReference>